<reference evidence="2" key="1">
    <citation type="submission" date="2021-05" db="EMBL/GenBank/DDBJ databases">
        <authorList>
            <person name="Alioto T."/>
            <person name="Alioto T."/>
            <person name="Gomez Garrido J."/>
        </authorList>
    </citation>
    <scope>NUCLEOTIDE SEQUENCE</scope>
</reference>
<keyword evidence="1" id="KW-0472">Membrane</keyword>
<dbReference type="EMBL" id="HBUF01358309">
    <property type="protein sequence ID" value="CAG6719119.1"/>
    <property type="molecule type" value="Transcribed_RNA"/>
</dbReference>
<feature type="transmembrane region" description="Helical" evidence="1">
    <location>
        <begin position="40"/>
        <end position="58"/>
    </location>
</feature>
<protein>
    <submittedName>
        <fullName evidence="2">Uncharacterized protein</fullName>
    </submittedName>
</protein>
<keyword evidence="1" id="KW-0812">Transmembrane</keyword>
<sequence length="123" mass="13955">MYLPIFNTLCAFPKSNLCAFPDFMGSISILFHHFKKDNNYIPNFLGFIHVVLPILYVATSSNRYVQKQNSSADTKTPRLSPLERGSMELKLKLIQKLASEDLFYALSIVYSSMNSSVPLFIVP</sequence>
<dbReference type="EMBL" id="HBUF01358310">
    <property type="protein sequence ID" value="CAG6719120.1"/>
    <property type="molecule type" value="Transcribed_RNA"/>
</dbReference>
<evidence type="ECO:0000256" key="1">
    <source>
        <dbReference type="SAM" id="Phobius"/>
    </source>
</evidence>
<name>A0A8D8V4Z3_9HEMI</name>
<dbReference type="EMBL" id="HBUF01358311">
    <property type="protein sequence ID" value="CAG6719121.1"/>
    <property type="molecule type" value="Transcribed_RNA"/>
</dbReference>
<evidence type="ECO:0000313" key="2">
    <source>
        <dbReference type="EMBL" id="CAG6719121.1"/>
    </source>
</evidence>
<dbReference type="AlphaFoldDB" id="A0A8D8V4Z3"/>
<organism evidence="2">
    <name type="scientific">Cacopsylla melanoneura</name>
    <dbReference type="NCBI Taxonomy" id="428564"/>
    <lineage>
        <taxon>Eukaryota</taxon>
        <taxon>Metazoa</taxon>
        <taxon>Ecdysozoa</taxon>
        <taxon>Arthropoda</taxon>
        <taxon>Hexapoda</taxon>
        <taxon>Insecta</taxon>
        <taxon>Pterygota</taxon>
        <taxon>Neoptera</taxon>
        <taxon>Paraneoptera</taxon>
        <taxon>Hemiptera</taxon>
        <taxon>Sternorrhyncha</taxon>
        <taxon>Psylloidea</taxon>
        <taxon>Psyllidae</taxon>
        <taxon>Psyllinae</taxon>
        <taxon>Cacopsylla</taxon>
    </lineage>
</organism>
<proteinExistence type="predicted"/>
<keyword evidence="1" id="KW-1133">Transmembrane helix</keyword>
<dbReference type="EMBL" id="HBUF01358312">
    <property type="protein sequence ID" value="CAG6719122.1"/>
    <property type="molecule type" value="Transcribed_RNA"/>
</dbReference>
<accession>A0A8D8V4Z3</accession>